<dbReference type="EMBL" id="JAMXFA010000016">
    <property type="protein sequence ID" value="MCT7978748.1"/>
    <property type="molecule type" value="Genomic_DNA"/>
</dbReference>
<protein>
    <submittedName>
        <fullName evidence="2">Uma2 family endonuclease</fullName>
    </submittedName>
</protein>
<dbReference type="Pfam" id="PF05685">
    <property type="entry name" value="Uma2"/>
    <property type="match status" value="1"/>
</dbReference>
<dbReference type="PANTHER" id="PTHR47152">
    <property type="entry name" value="SLR2084 PROTEIN-RELATED"/>
    <property type="match status" value="1"/>
</dbReference>
<dbReference type="InterPro" id="IPR008538">
    <property type="entry name" value="Uma2"/>
</dbReference>
<evidence type="ECO:0000259" key="1">
    <source>
        <dbReference type="Pfam" id="PF05685"/>
    </source>
</evidence>
<sequence>MTLITGIVKPVSEIKLEPGSTVSISNISWQEFETLLQEMGEKRASRLAYSHNTLQIMVPLPEHEKPNDIISDIVKNLLKAKGIRYEPFGSTTFKREGMAGIEPDASFYIQNCQRMIGRRRLEPNDPPPDLAIETDVTSKTTIEAYKAVECPEVWVYNQSKLTIYLLQEGEYVTAQKSPIFPEQAIAEIIPRVVERAWQVGTSQALAEFEEAIAESGS</sequence>
<dbReference type="Gene3D" id="3.90.1570.10">
    <property type="entry name" value="tt1808, chain A"/>
    <property type="match status" value="1"/>
</dbReference>
<feature type="domain" description="Putative restriction endonuclease" evidence="1">
    <location>
        <begin position="29"/>
        <end position="176"/>
    </location>
</feature>
<dbReference type="RefSeq" id="WP_261235804.1">
    <property type="nucleotide sequence ID" value="NZ_JAMXFA010000016.1"/>
</dbReference>
<name>A0ABT2N7R9_9CYAN</name>
<keyword evidence="2" id="KW-0255">Endonuclease</keyword>
<dbReference type="PANTHER" id="PTHR47152:SF1">
    <property type="entry name" value="SLL1186 PROTEIN"/>
    <property type="match status" value="1"/>
</dbReference>
<keyword evidence="2" id="KW-0540">Nuclease</keyword>
<evidence type="ECO:0000313" key="3">
    <source>
        <dbReference type="Proteomes" id="UP001525961"/>
    </source>
</evidence>
<gene>
    <name evidence="2" type="ORF">NG792_13620</name>
</gene>
<proteinExistence type="predicted"/>
<accession>A0ABT2N7R9</accession>
<keyword evidence="2" id="KW-0378">Hydrolase</keyword>
<evidence type="ECO:0000313" key="2">
    <source>
        <dbReference type="EMBL" id="MCT7978748.1"/>
    </source>
</evidence>
<dbReference type="CDD" id="cd06260">
    <property type="entry name" value="DUF820-like"/>
    <property type="match status" value="1"/>
</dbReference>
<comment type="caution">
    <text evidence="2">The sequence shown here is derived from an EMBL/GenBank/DDBJ whole genome shotgun (WGS) entry which is preliminary data.</text>
</comment>
<dbReference type="InterPro" id="IPR012296">
    <property type="entry name" value="Nuclease_put_TT1808"/>
</dbReference>
<dbReference type="GO" id="GO:0004519">
    <property type="term" value="F:endonuclease activity"/>
    <property type="evidence" value="ECO:0007669"/>
    <property type="project" value="UniProtKB-KW"/>
</dbReference>
<dbReference type="Proteomes" id="UP001525961">
    <property type="component" value="Unassembled WGS sequence"/>
</dbReference>
<keyword evidence="3" id="KW-1185">Reference proteome</keyword>
<organism evidence="2 3">
    <name type="scientific">Laspinema olomoucense D3b</name>
    <dbReference type="NCBI Taxonomy" id="2953688"/>
    <lineage>
        <taxon>Bacteria</taxon>
        <taxon>Bacillati</taxon>
        <taxon>Cyanobacteriota</taxon>
        <taxon>Cyanophyceae</taxon>
        <taxon>Oscillatoriophycideae</taxon>
        <taxon>Oscillatoriales</taxon>
        <taxon>Laspinemataceae</taxon>
        <taxon>Laspinema</taxon>
        <taxon>Laspinema olomoucense</taxon>
    </lineage>
</organism>
<reference evidence="2 3" key="1">
    <citation type="journal article" date="2022" name="Front. Microbiol.">
        <title>High genomic differentiation and limited gene flow indicate recent cryptic speciation within the genus Laspinema (cyanobacteria).</title>
        <authorList>
            <person name="Stanojkovic A."/>
            <person name="Skoupy S."/>
            <person name="Skaloud P."/>
            <person name="Dvorak P."/>
        </authorList>
    </citation>
    <scope>NUCLEOTIDE SEQUENCE [LARGE SCALE GENOMIC DNA]</scope>
    <source>
        <strain evidence="2 3">D3b</strain>
    </source>
</reference>